<proteinExistence type="predicted"/>
<name>A0A0S8G0L1_UNCT6</name>
<organism evidence="1 2">
    <name type="scientific">candidate division TA06 bacterium SM23_40</name>
    <dbReference type="NCBI Taxonomy" id="1703774"/>
    <lineage>
        <taxon>Bacteria</taxon>
        <taxon>Bacteria division TA06</taxon>
    </lineage>
</organism>
<evidence type="ECO:0000313" key="1">
    <source>
        <dbReference type="EMBL" id="KPK66479.1"/>
    </source>
</evidence>
<comment type="caution">
    <text evidence="1">The sequence shown here is derived from an EMBL/GenBank/DDBJ whole genome shotgun (WGS) entry which is preliminary data.</text>
</comment>
<sequence length="65" mass="7511">MASEMSLEEFKTALEERRQRVYRYLRAGDYARYFRPSHVCDAVFSYLDHGGKGLRPGILFFACGA</sequence>
<protein>
    <submittedName>
        <fullName evidence="1">Uncharacterized protein</fullName>
    </submittedName>
</protein>
<evidence type="ECO:0000313" key="2">
    <source>
        <dbReference type="Proteomes" id="UP000051717"/>
    </source>
</evidence>
<gene>
    <name evidence="1" type="ORF">AMJ82_11775</name>
</gene>
<accession>A0A0S8G0L1</accession>
<reference evidence="1 2" key="1">
    <citation type="journal article" date="2015" name="Microbiome">
        <title>Genomic resolution of linkages in carbon, nitrogen, and sulfur cycling among widespread estuary sediment bacteria.</title>
        <authorList>
            <person name="Baker B.J."/>
            <person name="Lazar C.S."/>
            <person name="Teske A.P."/>
            <person name="Dick G.J."/>
        </authorList>
    </citation>
    <scope>NUCLEOTIDE SEQUENCE [LARGE SCALE GENOMIC DNA]</scope>
    <source>
        <strain evidence="1">SM23_40</strain>
    </source>
</reference>
<dbReference type="AlphaFoldDB" id="A0A0S8G0L1"/>
<dbReference type="EMBL" id="LJUI01000163">
    <property type="protein sequence ID" value="KPK66479.1"/>
    <property type="molecule type" value="Genomic_DNA"/>
</dbReference>
<feature type="non-terminal residue" evidence="1">
    <location>
        <position position="65"/>
    </location>
</feature>
<dbReference type="Proteomes" id="UP000051717">
    <property type="component" value="Unassembled WGS sequence"/>
</dbReference>